<proteinExistence type="inferred from homology"/>
<dbReference type="eggNOG" id="KOG4706">
    <property type="taxonomic scope" value="Eukaryota"/>
</dbReference>
<dbReference type="EMBL" id="CAJFDI010000005">
    <property type="protein sequence ID" value="CAD5232568.1"/>
    <property type="molecule type" value="Genomic_DNA"/>
</dbReference>
<keyword evidence="8" id="KW-1185">Reference proteome</keyword>
<reference evidence="6" key="2">
    <citation type="submission" date="2020-09" db="EMBL/GenBank/DDBJ databases">
        <authorList>
            <person name="Kikuchi T."/>
        </authorList>
    </citation>
    <scope>NUCLEOTIDE SEQUENCE</scope>
    <source>
        <strain evidence="6">Ka4C1</strain>
    </source>
</reference>
<evidence type="ECO:0000256" key="2">
    <source>
        <dbReference type="ARBA" id="ARBA00008479"/>
    </source>
</evidence>
<dbReference type="Proteomes" id="UP000095284">
    <property type="component" value="Unplaced"/>
</dbReference>
<evidence type="ECO:0000313" key="9">
    <source>
        <dbReference type="WBParaSite" id="BXY_0557800.1"/>
    </source>
</evidence>
<accession>A0A1I7RXW1</accession>
<name>A0A1I7RXW1_BURXY</name>
<dbReference type="Proteomes" id="UP000659654">
    <property type="component" value="Unassembled WGS sequence"/>
</dbReference>
<evidence type="ECO:0000256" key="1">
    <source>
        <dbReference type="ARBA" id="ARBA00004604"/>
    </source>
</evidence>
<dbReference type="WBParaSite" id="BXY_0557800.1">
    <property type="protein sequence ID" value="BXY_0557800.1"/>
    <property type="gene ID" value="BXY_0557800"/>
</dbReference>
<dbReference type="PANTHER" id="PTHR13243:SF1">
    <property type="entry name" value="NUCLEOLAR PROTEIN 16"/>
    <property type="match status" value="1"/>
</dbReference>
<evidence type="ECO:0000256" key="5">
    <source>
        <dbReference type="SAM" id="MobiDB-lite"/>
    </source>
</evidence>
<keyword evidence="4" id="KW-0539">Nucleus</keyword>
<sequence>MPRSVKAVKRSRVKKTFTNKKNAAKRQKAKARKKVGQPGPGHVLHEVWDSKKSVRQNLKAAGLVFNPNEVVPIEKKKKDIVVDMVDLDAVSSLASLQEQKVRSKKAKGLAKKIEADAKAATAKQSNRPPPRLRQPELEFCTKMIQKHGVDFEAMARDHENIYQNTAKQIQRKIELFKKSQAYKEVVGEAMEE</sequence>
<reference evidence="9" key="1">
    <citation type="submission" date="2016-11" db="UniProtKB">
        <authorList>
            <consortium name="WormBaseParasite"/>
        </authorList>
    </citation>
    <scope>IDENTIFICATION</scope>
</reference>
<dbReference type="GO" id="GO:0042273">
    <property type="term" value="P:ribosomal large subunit biogenesis"/>
    <property type="evidence" value="ECO:0007669"/>
    <property type="project" value="TreeGrafter"/>
</dbReference>
<evidence type="ECO:0000256" key="4">
    <source>
        <dbReference type="ARBA" id="ARBA00023242"/>
    </source>
</evidence>
<dbReference type="InterPro" id="IPR019002">
    <property type="entry name" value="Ribosome_biogenesis_Nop16"/>
</dbReference>
<dbReference type="GO" id="GO:0005730">
    <property type="term" value="C:nucleolus"/>
    <property type="evidence" value="ECO:0007669"/>
    <property type="project" value="UniProtKB-SubCell"/>
</dbReference>
<dbReference type="AlphaFoldDB" id="A0A1I7RXW1"/>
<dbReference type="OrthoDB" id="285729at2759"/>
<feature type="region of interest" description="Disordered" evidence="5">
    <location>
        <begin position="18"/>
        <end position="44"/>
    </location>
</feature>
<evidence type="ECO:0000256" key="3">
    <source>
        <dbReference type="ARBA" id="ARBA00015522"/>
    </source>
</evidence>
<dbReference type="SMR" id="A0A1I7RXW1"/>
<comment type="subcellular location">
    <subcellularLocation>
        <location evidence="1">Nucleus</location>
        <location evidence="1">Nucleolus</location>
    </subcellularLocation>
</comment>
<evidence type="ECO:0000313" key="6">
    <source>
        <dbReference type="EMBL" id="CAD5232568.1"/>
    </source>
</evidence>
<gene>
    <name evidence="6" type="ORF">BXYJ_LOCUS12659</name>
</gene>
<organism evidence="7 9">
    <name type="scientific">Bursaphelenchus xylophilus</name>
    <name type="common">Pinewood nematode worm</name>
    <name type="synonym">Aphelenchoides xylophilus</name>
    <dbReference type="NCBI Taxonomy" id="6326"/>
    <lineage>
        <taxon>Eukaryota</taxon>
        <taxon>Metazoa</taxon>
        <taxon>Ecdysozoa</taxon>
        <taxon>Nematoda</taxon>
        <taxon>Chromadorea</taxon>
        <taxon>Rhabditida</taxon>
        <taxon>Tylenchina</taxon>
        <taxon>Tylenchomorpha</taxon>
        <taxon>Aphelenchoidea</taxon>
        <taxon>Aphelenchoididae</taxon>
        <taxon>Bursaphelenchus</taxon>
    </lineage>
</organism>
<dbReference type="Proteomes" id="UP000582659">
    <property type="component" value="Unassembled WGS sequence"/>
</dbReference>
<evidence type="ECO:0000313" key="8">
    <source>
        <dbReference type="Proteomes" id="UP000659654"/>
    </source>
</evidence>
<protein>
    <recommendedName>
        <fullName evidence="3">Nucleolar protein 16</fullName>
    </recommendedName>
</protein>
<evidence type="ECO:0000313" key="7">
    <source>
        <dbReference type="Proteomes" id="UP000095284"/>
    </source>
</evidence>
<feature type="compositionally biased region" description="Basic residues" evidence="5">
    <location>
        <begin position="18"/>
        <end position="35"/>
    </location>
</feature>
<comment type="similarity">
    <text evidence="2">Belongs to the NOP16 family.</text>
</comment>
<dbReference type="Pfam" id="PF09420">
    <property type="entry name" value="Nop16"/>
    <property type="match status" value="1"/>
</dbReference>
<dbReference type="EMBL" id="CAJFCV020000005">
    <property type="protein sequence ID" value="CAG9125205.1"/>
    <property type="molecule type" value="Genomic_DNA"/>
</dbReference>
<dbReference type="PANTHER" id="PTHR13243">
    <property type="entry name" value="HSPC111 PROTEIN-RELATED"/>
    <property type="match status" value="1"/>
</dbReference>